<feature type="non-terminal residue" evidence="1">
    <location>
        <position position="1"/>
    </location>
</feature>
<evidence type="ECO:0000313" key="1">
    <source>
        <dbReference type="EMBL" id="GAH08007.1"/>
    </source>
</evidence>
<comment type="caution">
    <text evidence="1">The sequence shown here is derived from an EMBL/GenBank/DDBJ whole genome shotgun (WGS) entry which is preliminary data.</text>
</comment>
<sequence length="41" mass="4627">SVILVKIDLNSNNRFLKIAFPIIGIAIPTNKKGSQNKLRKY</sequence>
<organism evidence="1">
    <name type="scientific">marine sediment metagenome</name>
    <dbReference type="NCBI Taxonomy" id="412755"/>
    <lineage>
        <taxon>unclassified sequences</taxon>
        <taxon>metagenomes</taxon>
        <taxon>ecological metagenomes</taxon>
    </lineage>
</organism>
<dbReference type="EMBL" id="BART01034817">
    <property type="protein sequence ID" value="GAH08007.1"/>
    <property type="molecule type" value="Genomic_DNA"/>
</dbReference>
<gene>
    <name evidence="1" type="ORF">S01H4_59386</name>
</gene>
<accession>X1CJX3</accession>
<name>X1CJX3_9ZZZZ</name>
<reference evidence="1" key="1">
    <citation type="journal article" date="2014" name="Front. Microbiol.">
        <title>High frequency of phylogenetically diverse reductive dehalogenase-homologous genes in deep subseafloor sedimentary metagenomes.</title>
        <authorList>
            <person name="Kawai M."/>
            <person name="Futagami T."/>
            <person name="Toyoda A."/>
            <person name="Takaki Y."/>
            <person name="Nishi S."/>
            <person name="Hori S."/>
            <person name="Arai W."/>
            <person name="Tsubouchi T."/>
            <person name="Morono Y."/>
            <person name="Uchiyama I."/>
            <person name="Ito T."/>
            <person name="Fujiyama A."/>
            <person name="Inagaki F."/>
            <person name="Takami H."/>
        </authorList>
    </citation>
    <scope>NUCLEOTIDE SEQUENCE</scope>
    <source>
        <strain evidence="1">Expedition CK06-06</strain>
    </source>
</reference>
<protein>
    <submittedName>
        <fullName evidence="1">Uncharacterized protein</fullName>
    </submittedName>
</protein>
<dbReference type="AlphaFoldDB" id="X1CJX3"/>
<proteinExistence type="predicted"/>